<dbReference type="InterPro" id="IPR000868">
    <property type="entry name" value="Isochorismatase-like_dom"/>
</dbReference>
<dbReference type="EMBL" id="CAFBMK010000263">
    <property type="protein sequence ID" value="CAB4943225.1"/>
    <property type="molecule type" value="Genomic_DNA"/>
</dbReference>
<evidence type="ECO:0000259" key="1">
    <source>
        <dbReference type="Pfam" id="PF00857"/>
    </source>
</evidence>
<proteinExistence type="predicted"/>
<dbReference type="AlphaFoldDB" id="A0A6J7JIJ4"/>
<organism evidence="2">
    <name type="scientific">freshwater metagenome</name>
    <dbReference type="NCBI Taxonomy" id="449393"/>
    <lineage>
        <taxon>unclassified sequences</taxon>
        <taxon>metagenomes</taxon>
        <taxon>ecological metagenomes</taxon>
    </lineage>
</organism>
<dbReference type="Pfam" id="PF00857">
    <property type="entry name" value="Isochorismatase"/>
    <property type="match status" value="1"/>
</dbReference>
<dbReference type="InterPro" id="IPR050993">
    <property type="entry name" value="Isochorismatase_domain"/>
</dbReference>
<dbReference type="PANTHER" id="PTHR14119">
    <property type="entry name" value="HYDROLASE"/>
    <property type="match status" value="1"/>
</dbReference>
<dbReference type="PANTHER" id="PTHR14119:SF3">
    <property type="entry name" value="ISOCHORISMATASE DOMAIN-CONTAINING PROTEIN 2"/>
    <property type="match status" value="1"/>
</dbReference>
<dbReference type="SUPFAM" id="SSF52499">
    <property type="entry name" value="Isochorismatase-like hydrolases"/>
    <property type="match status" value="1"/>
</dbReference>
<evidence type="ECO:0000313" key="2">
    <source>
        <dbReference type="EMBL" id="CAB4943225.1"/>
    </source>
</evidence>
<dbReference type="InterPro" id="IPR036380">
    <property type="entry name" value="Isochorismatase-like_sf"/>
</dbReference>
<gene>
    <name evidence="2" type="ORF">UFOPK3564_03073</name>
</gene>
<sequence length="184" mass="19474">MTDAAALAGLNPDRTALVVVDVQEAFRRSIEGYDRVIARSVRMVRGAIALGLPVVVTEQLPDKLGPTVSELVDVLPEGTERLPKSAFSATRAQGFHLKGRDQVVVVGIEAHVCVQGTCLDLLRQGLAVHVAGDAAGSRTAEDREAGLTRVARAGALVGTTESILLELLGDARADSFKTILELIR</sequence>
<name>A0A6J7JIJ4_9ZZZZ</name>
<dbReference type="Gene3D" id="3.40.50.850">
    <property type="entry name" value="Isochorismatase-like"/>
    <property type="match status" value="1"/>
</dbReference>
<protein>
    <submittedName>
        <fullName evidence="2">Unannotated protein</fullName>
    </submittedName>
</protein>
<accession>A0A6J7JIJ4</accession>
<reference evidence="2" key="1">
    <citation type="submission" date="2020-05" db="EMBL/GenBank/DDBJ databases">
        <authorList>
            <person name="Chiriac C."/>
            <person name="Salcher M."/>
            <person name="Ghai R."/>
            <person name="Kavagutti S V."/>
        </authorList>
    </citation>
    <scope>NUCLEOTIDE SEQUENCE</scope>
</reference>
<feature type="domain" description="Isochorismatase-like" evidence="1">
    <location>
        <begin position="15"/>
        <end position="161"/>
    </location>
</feature>